<dbReference type="Proteomes" id="UP000030765">
    <property type="component" value="Unassembled WGS sequence"/>
</dbReference>
<evidence type="ECO:0000313" key="1">
    <source>
        <dbReference type="EMBL" id="KFB48482.1"/>
    </source>
</evidence>
<dbReference type="AlphaFoldDB" id="A0A084WE38"/>
<reference evidence="2" key="2">
    <citation type="submission" date="2020-05" db="UniProtKB">
        <authorList>
            <consortium name="EnsemblMetazoa"/>
        </authorList>
    </citation>
    <scope>IDENTIFICATION</scope>
</reference>
<accession>A0A084WE38</accession>
<proteinExistence type="predicted"/>
<name>A0A084WE38_ANOSI</name>
<evidence type="ECO:0000313" key="3">
    <source>
        <dbReference type="Proteomes" id="UP000030765"/>
    </source>
</evidence>
<protein>
    <submittedName>
        <fullName evidence="1 2">Acetyl-CoA carboxylase</fullName>
    </submittedName>
</protein>
<dbReference type="EnsemblMetazoa" id="ASIC016468-RA">
    <property type="protein sequence ID" value="ASIC016468-PA"/>
    <property type="gene ID" value="ASIC016468"/>
</dbReference>
<dbReference type="EMBL" id="ATLV01023126">
    <property type="status" value="NOT_ANNOTATED_CDS"/>
    <property type="molecule type" value="Genomic_DNA"/>
</dbReference>
<organism evidence="1">
    <name type="scientific">Anopheles sinensis</name>
    <name type="common">Mosquito</name>
    <dbReference type="NCBI Taxonomy" id="74873"/>
    <lineage>
        <taxon>Eukaryota</taxon>
        <taxon>Metazoa</taxon>
        <taxon>Ecdysozoa</taxon>
        <taxon>Arthropoda</taxon>
        <taxon>Hexapoda</taxon>
        <taxon>Insecta</taxon>
        <taxon>Pterygota</taxon>
        <taxon>Neoptera</taxon>
        <taxon>Endopterygota</taxon>
        <taxon>Diptera</taxon>
        <taxon>Nematocera</taxon>
        <taxon>Culicoidea</taxon>
        <taxon>Culicidae</taxon>
        <taxon>Anophelinae</taxon>
        <taxon>Anopheles</taxon>
    </lineage>
</organism>
<keyword evidence="3" id="KW-1185">Reference proteome</keyword>
<dbReference type="EMBL" id="KE525340">
    <property type="protein sequence ID" value="KFB48482.1"/>
    <property type="molecule type" value="Genomic_DNA"/>
</dbReference>
<sequence length="87" mass="9226">METPYPSAQVLRHILCELAMYRLSIPAVVREGGNGGGEQIECATSTSIYFHVSLQPGQGRWLGCQVLTLGIIGHSGRAGEGQGVTGR</sequence>
<gene>
    <name evidence="1" type="ORF">ZHAS_00016468</name>
</gene>
<dbReference type="VEuPathDB" id="VectorBase:ASIC016468"/>
<evidence type="ECO:0000313" key="2">
    <source>
        <dbReference type="EnsemblMetazoa" id="ASIC016468-PA"/>
    </source>
</evidence>
<reference evidence="1 3" key="1">
    <citation type="journal article" date="2014" name="BMC Genomics">
        <title>Genome sequence of Anopheles sinensis provides insight into genetics basis of mosquito competence for malaria parasites.</title>
        <authorList>
            <person name="Zhou D."/>
            <person name="Zhang D."/>
            <person name="Ding G."/>
            <person name="Shi L."/>
            <person name="Hou Q."/>
            <person name="Ye Y."/>
            <person name="Xu Y."/>
            <person name="Zhou H."/>
            <person name="Xiong C."/>
            <person name="Li S."/>
            <person name="Yu J."/>
            <person name="Hong S."/>
            <person name="Yu X."/>
            <person name="Zou P."/>
            <person name="Chen C."/>
            <person name="Chang X."/>
            <person name="Wang W."/>
            <person name="Lv Y."/>
            <person name="Sun Y."/>
            <person name="Ma L."/>
            <person name="Shen B."/>
            <person name="Zhu C."/>
        </authorList>
    </citation>
    <scope>NUCLEOTIDE SEQUENCE [LARGE SCALE GENOMIC DNA]</scope>
</reference>